<proteinExistence type="predicted"/>
<organism evidence="1 2">
    <name type="scientific">Podospora australis</name>
    <dbReference type="NCBI Taxonomy" id="1536484"/>
    <lineage>
        <taxon>Eukaryota</taxon>
        <taxon>Fungi</taxon>
        <taxon>Dikarya</taxon>
        <taxon>Ascomycota</taxon>
        <taxon>Pezizomycotina</taxon>
        <taxon>Sordariomycetes</taxon>
        <taxon>Sordariomycetidae</taxon>
        <taxon>Sordariales</taxon>
        <taxon>Podosporaceae</taxon>
        <taxon>Podospora</taxon>
    </lineage>
</organism>
<name>A0AAN7AFP5_9PEZI</name>
<evidence type="ECO:0000313" key="2">
    <source>
        <dbReference type="Proteomes" id="UP001302126"/>
    </source>
</evidence>
<reference evidence="1" key="1">
    <citation type="journal article" date="2023" name="Mol. Phylogenet. Evol.">
        <title>Genome-scale phylogeny and comparative genomics of the fungal order Sordariales.</title>
        <authorList>
            <person name="Hensen N."/>
            <person name="Bonometti L."/>
            <person name="Westerberg I."/>
            <person name="Brannstrom I.O."/>
            <person name="Guillou S."/>
            <person name="Cros-Aarteil S."/>
            <person name="Calhoun S."/>
            <person name="Haridas S."/>
            <person name="Kuo A."/>
            <person name="Mondo S."/>
            <person name="Pangilinan J."/>
            <person name="Riley R."/>
            <person name="LaButti K."/>
            <person name="Andreopoulos B."/>
            <person name="Lipzen A."/>
            <person name="Chen C."/>
            <person name="Yan M."/>
            <person name="Daum C."/>
            <person name="Ng V."/>
            <person name="Clum A."/>
            <person name="Steindorff A."/>
            <person name="Ohm R.A."/>
            <person name="Martin F."/>
            <person name="Silar P."/>
            <person name="Natvig D.O."/>
            <person name="Lalanne C."/>
            <person name="Gautier V."/>
            <person name="Ament-Velasquez S.L."/>
            <person name="Kruys A."/>
            <person name="Hutchinson M.I."/>
            <person name="Powell A.J."/>
            <person name="Barry K."/>
            <person name="Miller A.N."/>
            <person name="Grigoriev I.V."/>
            <person name="Debuchy R."/>
            <person name="Gladieux P."/>
            <person name="Hiltunen Thoren M."/>
            <person name="Johannesson H."/>
        </authorList>
    </citation>
    <scope>NUCLEOTIDE SEQUENCE</scope>
    <source>
        <strain evidence="1">PSN309</strain>
    </source>
</reference>
<gene>
    <name evidence="1" type="ORF">QBC35DRAFT_506597</name>
</gene>
<dbReference type="Proteomes" id="UP001302126">
    <property type="component" value="Unassembled WGS sequence"/>
</dbReference>
<protein>
    <submittedName>
        <fullName evidence="1">Uncharacterized protein</fullName>
    </submittedName>
</protein>
<evidence type="ECO:0000313" key="1">
    <source>
        <dbReference type="EMBL" id="KAK4184120.1"/>
    </source>
</evidence>
<reference evidence="1" key="2">
    <citation type="submission" date="2023-05" db="EMBL/GenBank/DDBJ databases">
        <authorList>
            <consortium name="Lawrence Berkeley National Laboratory"/>
            <person name="Steindorff A."/>
            <person name="Hensen N."/>
            <person name="Bonometti L."/>
            <person name="Westerberg I."/>
            <person name="Brannstrom I.O."/>
            <person name="Guillou S."/>
            <person name="Cros-Aarteil S."/>
            <person name="Calhoun S."/>
            <person name="Haridas S."/>
            <person name="Kuo A."/>
            <person name="Mondo S."/>
            <person name="Pangilinan J."/>
            <person name="Riley R."/>
            <person name="Labutti K."/>
            <person name="Andreopoulos B."/>
            <person name="Lipzen A."/>
            <person name="Chen C."/>
            <person name="Yanf M."/>
            <person name="Daum C."/>
            <person name="Ng V."/>
            <person name="Clum A."/>
            <person name="Ohm R."/>
            <person name="Martin F."/>
            <person name="Silar P."/>
            <person name="Natvig D."/>
            <person name="Lalanne C."/>
            <person name="Gautier V."/>
            <person name="Ament-Velasquez S.L."/>
            <person name="Kruys A."/>
            <person name="Hutchinson M.I."/>
            <person name="Powell A.J."/>
            <person name="Barry K."/>
            <person name="Miller A.N."/>
            <person name="Grigoriev I.V."/>
            <person name="Debuchy R."/>
            <person name="Gladieux P."/>
            <person name="Thoren M.H."/>
            <person name="Johannesson H."/>
        </authorList>
    </citation>
    <scope>NUCLEOTIDE SEQUENCE</scope>
    <source>
        <strain evidence="1">PSN309</strain>
    </source>
</reference>
<comment type="caution">
    <text evidence="1">The sequence shown here is derived from an EMBL/GenBank/DDBJ whole genome shotgun (WGS) entry which is preliminary data.</text>
</comment>
<sequence length="247" mass="27437">MAYSAGVPGLNKALREEDLEKSRNIYNRLPDDSEQPEILDSHIRDLATLFVRNRADRVFGIHLAHAHFAVPDKTVLLGANHETPRCRWAKATAFKAIDLDNVHGHIFVLTDHGFHPYEYQAGPVPALSHVDHRFLAELADFLNAHKLTTLVGLQVIDPHPGHMLELVLPQGTIMLDVTNVNGCIPTRQTGWKFEVENGEVRVCQANEMHAQTRTGHEVYNKGDPHPRLETLQDLGVALAKAGILSAA</sequence>
<dbReference type="AlphaFoldDB" id="A0AAN7AFP5"/>
<keyword evidence="2" id="KW-1185">Reference proteome</keyword>
<dbReference type="EMBL" id="MU864504">
    <property type="protein sequence ID" value="KAK4184120.1"/>
    <property type="molecule type" value="Genomic_DNA"/>
</dbReference>
<accession>A0AAN7AFP5</accession>